<accession>A0A2T4IJ65</accession>
<keyword evidence="10" id="KW-0408">Iron</keyword>
<feature type="transmembrane region" description="Helical" evidence="12">
    <location>
        <begin position="137"/>
        <end position="161"/>
    </location>
</feature>
<dbReference type="PROSITE" id="PS00882">
    <property type="entry name" value="NI_HGENASE_CYTB_1"/>
    <property type="match status" value="1"/>
</dbReference>
<dbReference type="GO" id="GO:0005506">
    <property type="term" value="F:iron ion binding"/>
    <property type="evidence" value="ECO:0007669"/>
    <property type="project" value="InterPro"/>
</dbReference>
<dbReference type="PANTHER" id="PTHR30485">
    <property type="entry name" value="NI/FE-HYDROGENASE 1 B-TYPE CYTOCHROME SUBUNIT"/>
    <property type="match status" value="1"/>
</dbReference>
<dbReference type="GO" id="GO:0005886">
    <property type="term" value="C:plasma membrane"/>
    <property type="evidence" value="ECO:0007669"/>
    <property type="project" value="UniProtKB-SubCell"/>
</dbReference>
<keyword evidence="3" id="KW-0813">Transport</keyword>
<dbReference type="GO" id="GO:0020037">
    <property type="term" value="F:heme binding"/>
    <property type="evidence" value="ECO:0007669"/>
    <property type="project" value="TreeGrafter"/>
</dbReference>
<feature type="transmembrane region" description="Helical" evidence="12">
    <location>
        <begin position="29"/>
        <end position="49"/>
    </location>
</feature>
<evidence type="ECO:0000256" key="7">
    <source>
        <dbReference type="ARBA" id="ARBA00022723"/>
    </source>
</evidence>
<evidence type="ECO:0000256" key="12">
    <source>
        <dbReference type="SAM" id="Phobius"/>
    </source>
</evidence>
<feature type="transmembrane region" description="Helical" evidence="12">
    <location>
        <begin position="70"/>
        <end position="89"/>
    </location>
</feature>
<evidence type="ECO:0000256" key="10">
    <source>
        <dbReference type="ARBA" id="ARBA00023004"/>
    </source>
</evidence>
<keyword evidence="4" id="KW-1003">Cell membrane</keyword>
<evidence type="ECO:0000256" key="3">
    <source>
        <dbReference type="ARBA" id="ARBA00022448"/>
    </source>
</evidence>
<gene>
    <name evidence="14" type="primary">cybH</name>
    <name evidence="14" type="ORF">C8261_03890</name>
</gene>
<evidence type="ECO:0000256" key="2">
    <source>
        <dbReference type="ARBA" id="ARBA00008622"/>
    </source>
</evidence>
<dbReference type="InterPro" id="IPR011577">
    <property type="entry name" value="Cyt_b561_bac/Ni-Hgenase"/>
</dbReference>
<keyword evidence="8" id="KW-0249">Electron transport</keyword>
<dbReference type="Gene3D" id="1.20.950.20">
    <property type="entry name" value="Transmembrane di-heme cytochromes, Chain C"/>
    <property type="match status" value="1"/>
</dbReference>
<evidence type="ECO:0000256" key="9">
    <source>
        <dbReference type="ARBA" id="ARBA00022989"/>
    </source>
</evidence>
<dbReference type="GO" id="GO:0022904">
    <property type="term" value="P:respiratory electron transport chain"/>
    <property type="evidence" value="ECO:0007669"/>
    <property type="project" value="InterPro"/>
</dbReference>
<evidence type="ECO:0000256" key="8">
    <source>
        <dbReference type="ARBA" id="ARBA00022982"/>
    </source>
</evidence>
<dbReference type="OrthoDB" id="197262at2"/>
<dbReference type="SUPFAM" id="SSF81342">
    <property type="entry name" value="Transmembrane di-heme cytochromes"/>
    <property type="match status" value="1"/>
</dbReference>
<dbReference type="EMBL" id="PZKC01000002">
    <property type="protein sequence ID" value="PTD97818.1"/>
    <property type="molecule type" value="Genomic_DNA"/>
</dbReference>
<dbReference type="NCBIfam" id="TIGR02125">
    <property type="entry name" value="CytB-hydogenase"/>
    <property type="match status" value="1"/>
</dbReference>
<evidence type="ECO:0000256" key="6">
    <source>
        <dbReference type="ARBA" id="ARBA00022692"/>
    </source>
</evidence>
<dbReference type="InterPro" id="IPR000516">
    <property type="entry name" value="Ni-dep_Hydgase_cyt-B"/>
</dbReference>
<protein>
    <submittedName>
        <fullName evidence="14">Ni/Fe-hydrogenase, b-type cytochrome subunit</fullName>
    </submittedName>
</protein>
<evidence type="ECO:0000256" key="4">
    <source>
        <dbReference type="ARBA" id="ARBA00022475"/>
    </source>
</evidence>
<dbReference type="PANTHER" id="PTHR30485:SF0">
    <property type="entry name" value="NI_FE-HYDROGENASE 1 B-TYPE CYTOCHROME SUBUNIT-RELATED"/>
    <property type="match status" value="1"/>
</dbReference>
<dbReference type="AlphaFoldDB" id="A0A2T4IJ65"/>
<dbReference type="FunFam" id="1.20.950.20:FF:000003">
    <property type="entry name" value="Ni/Fe-hydrogenase 1 b-type cytochrome subunit"/>
    <property type="match status" value="1"/>
</dbReference>
<comment type="similarity">
    <text evidence="2">Belongs to the HupC/HyaC/HydC family.</text>
</comment>
<keyword evidence="6 12" id="KW-0812">Transmembrane</keyword>
<dbReference type="Pfam" id="PF01292">
    <property type="entry name" value="Ni_hydr_CYTB"/>
    <property type="match status" value="1"/>
</dbReference>
<evidence type="ECO:0000256" key="11">
    <source>
        <dbReference type="ARBA" id="ARBA00023136"/>
    </source>
</evidence>
<evidence type="ECO:0000313" key="14">
    <source>
        <dbReference type="EMBL" id="PTD97818.1"/>
    </source>
</evidence>
<evidence type="ECO:0000313" key="15">
    <source>
        <dbReference type="Proteomes" id="UP000241193"/>
    </source>
</evidence>
<feature type="transmembrane region" description="Helical" evidence="12">
    <location>
        <begin position="195"/>
        <end position="212"/>
    </location>
</feature>
<evidence type="ECO:0000256" key="5">
    <source>
        <dbReference type="ARBA" id="ARBA00022617"/>
    </source>
</evidence>
<reference evidence="14 15" key="2">
    <citation type="submission" date="2018-04" db="EMBL/GenBank/DDBJ databases">
        <title>Thauera lacus sp. nov., isolated from an saline lake in Inner Mongolia, China.</title>
        <authorList>
            <person name="Liang Q.-Y."/>
        </authorList>
    </citation>
    <scope>NUCLEOTIDE SEQUENCE [LARGE SCALE GENOMIC DNA]</scope>
    <source>
        <strain evidence="14 15">D20</strain>
    </source>
</reference>
<name>A0A2T4IJ65_9RHOO</name>
<dbReference type="PRINTS" id="PR00161">
    <property type="entry name" value="NIHGNASECYTB"/>
</dbReference>
<keyword evidence="11 12" id="KW-0472">Membrane</keyword>
<feature type="domain" description="Cytochrome b561 bacterial/Ni-hydrogenase" evidence="13">
    <location>
        <begin position="22"/>
        <end position="229"/>
    </location>
</feature>
<dbReference type="RefSeq" id="WP_107492338.1">
    <property type="nucleotide sequence ID" value="NZ_PZKC01000002.1"/>
</dbReference>
<evidence type="ECO:0000259" key="13">
    <source>
        <dbReference type="Pfam" id="PF01292"/>
    </source>
</evidence>
<dbReference type="Proteomes" id="UP000241193">
    <property type="component" value="Unassembled WGS sequence"/>
</dbReference>
<reference evidence="14 15" key="1">
    <citation type="submission" date="2018-03" db="EMBL/GenBank/DDBJ databases">
        <authorList>
            <person name="Keele B.F."/>
        </authorList>
    </citation>
    <scope>NUCLEOTIDE SEQUENCE [LARGE SCALE GENOMIC DNA]</scope>
    <source>
        <strain evidence="14 15">D20</strain>
    </source>
</reference>
<evidence type="ECO:0000256" key="1">
    <source>
        <dbReference type="ARBA" id="ARBA00004651"/>
    </source>
</evidence>
<keyword evidence="15" id="KW-1185">Reference proteome</keyword>
<sequence>MLAEQDAFEAERNARMVKAVYVYEAPLRLWHWVNALAITVLAITGYFIGKPLPSLSGDPSEQYLMGWIRFLHFAAAYVFAIGFIGRIYWAIVGNHHARQIFLLPILNRHWWSEVFYELKWYLFMVKEPKKYVGHNPLAQLMMFLFFTVGAVYMIITGFALYGEGLGVGSWADQMFGWAIAVLGGNSMQMHSMHRLGMWVTLCFVLVHVYAAIREDIMSRQSLISTMISGWRMFKD</sequence>
<keyword evidence="5" id="KW-0349">Heme</keyword>
<organism evidence="14 15">
    <name type="scientific">Pseudothauera lacus</name>
    <dbReference type="NCBI Taxonomy" id="2136175"/>
    <lineage>
        <taxon>Bacteria</taxon>
        <taxon>Pseudomonadati</taxon>
        <taxon>Pseudomonadota</taxon>
        <taxon>Betaproteobacteria</taxon>
        <taxon>Rhodocyclales</taxon>
        <taxon>Zoogloeaceae</taxon>
        <taxon>Pseudothauera</taxon>
    </lineage>
</organism>
<comment type="subcellular location">
    <subcellularLocation>
        <location evidence="1">Cell membrane</location>
        <topology evidence="1">Multi-pass membrane protein</topology>
    </subcellularLocation>
</comment>
<dbReference type="InterPro" id="IPR016174">
    <property type="entry name" value="Di-haem_cyt_TM"/>
</dbReference>
<comment type="caution">
    <text evidence="14">The sequence shown here is derived from an EMBL/GenBank/DDBJ whole genome shotgun (WGS) entry which is preliminary data.</text>
</comment>
<dbReference type="InterPro" id="IPR051542">
    <property type="entry name" value="Hydrogenase_cytochrome"/>
</dbReference>
<proteinExistence type="inferred from homology"/>
<keyword evidence="7" id="KW-0479">Metal-binding</keyword>
<keyword evidence="9 12" id="KW-1133">Transmembrane helix</keyword>
<dbReference type="GO" id="GO:0009055">
    <property type="term" value="F:electron transfer activity"/>
    <property type="evidence" value="ECO:0007669"/>
    <property type="project" value="InterPro"/>
</dbReference>